<evidence type="ECO:0000313" key="1">
    <source>
        <dbReference type="EMBL" id="GBH08027.1"/>
    </source>
</evidence>
<organism evidence="1 2">
    <name type="scientific">Pseudomonas syringae pv. actinidiae</name>
    <dbReference type="NCBI Taxonomy" id="103796"/>
    <lineage>
        <taxon>Bacteria</taxon>
        <taxon>Pseudomonadati</taxon>
        <taxon>Pseudomonadota</taxon>
        <taxon>Gammaproteobacteria</taxon>
        <taxon>Pseudomonadales</taxon>
        <taxon>Pseudomonadaceae</taxon>
        <taxon>Pseudomonas</taxon>
        <taxon>Pseudomonas syringae</taxon>
    </lineage>
</organism>
<protein>
    <submittedName>
        <fullName evidence="1">Uncharacterized protein</fullName>
    </submittedName>
</protein>
<accession>A0A2V0Q707</accession>
<proteinExistence type="predicted"/>
<dbReference type="EMBL" id="BGJZ01000068">
    <property type="protein sequence ID" value="GBH08027.1"/>
    <property type="molecule type" value="Genomic_DNA"/>
</dbReference>
<reference evidence="1 2" key="1">
    <citation type="submission" date="2018-04" db="EMBL/GenBank/DDBJ databases">
        <title>Draft genome sequence of Pseudomonas syringae pv. actinidiae biovar 1 strains isolated from kiwifruit in Kagawa prefecture.</title>
        <authorList>
            <person name="Tabuchi M."/>
            <person name="Saito M."/>
            <person name="Fujiwara S."/>
            <person name="Sasa N."/>
            <person name="Akimitsu K."/>
            <person name="Gomi K."/>
            <person name="Konishi-Sugita S."/>
            <person name="Hamano K."/>
            <person name="Kataoka I."/>
        </authorList>
    </citation>
    <scope>NUCLEOTIDE SEQUENCE [LARGE SCALE GENOMIC DNA]</scope>
    <source>
        <strain evidence="1 2">MAFF212206</strain>
    </source>
</reference>
<gene>
    <name evidence="1" type="ORF">KPSA1_01394</name>
</gene>
<sequence length="37" mass="4213">MWLFMGVFAVGIWRFGPDALGENPDNSIKFKGTRLIQ</sequence>
<evidence type="ECO:0000313" key="2">
    <source>
        <dbReference type="Proteomes" id="UP000247480"/>
    </source>
</evidence>
<dbReference type="AlphaFoldDB" id="A0A2V0Q707"/>
<dbReference type="Proteomes" id="UP000247480">
    <property type="component" value="Unassembled WGS sequence"/>
</dbReference>
<comment type="caution">
    <text evidence="1">The sequence shown here is derived from an EMBL/GenBank/DDBJ whole genome shotgun (WGS) entry which is preliminary data.</text>
</comment>
<name>A0A2V0Q707_PSESF</name>